<dbReference type="GO" id="GO:0005634">
    <property type="term" value="C:nucleus"/>
    <property type="evidence" value="ECO:0007669"/>
    <property type="project" value="TreeGrafter"/>
</dbReference>
<keyword evidence="5" id="KW-1185">Reference proteome</keyword>
<dbReference type="Gene3D" id="3.40.50.720">
    <property type="entry name" value="NAD(P)-binding Rossmann-like Domain"/>
    <property type="match status" value="1"/>
</dbReference>
<dbReference type="PANTHER" id="PTHR42748">
    <property type="entry name" value="NITROGEN METABOLITE REPRESSION PROTEIN NMRA FAMILY MEMBER"/>
    <property type="match status" value="1"/>
</dbReference>
<dbReference type="PANTHER" id="PTHR42748:SF31">
    <property type="entry name" value="NMRA-LIKE DOMAIN-CONTAINING PROTEIN-RELATED"/>
    <property type="match status" value="1"/>
</dbReference>
<gene>
    <name evidence="4" type="ORF">JMJ35_004292</name>
</gene>
<dbReference type="SUPFAM" id="SSF51735">
    <property type="entry name" value="NAD(P)-binding Rossmann-fold domains"/>
    <property type="match status" value="1"/>
</dbReference>
<comment type="caution">
    <text evidence="4">The sequence shown here is derived from an EMBL/GenBank/DDBJ whole genome shotgun (WGS) entry which is preliminary data.</text>
</comment>
<dbReference type="InterPro" id="IPR008030">
    <property type="entry name" value="NmrA-like"/>
</dbReference>
<reference evidence="4" key="1">
    <citation type="submission" date="2023-03" db="EMBL/GenBank/DDBJ databases">
        <title>Complete genome of Cladonia borealis.</title>
        <authorList>
            <person name="Park H."/>
        </authorList>
    </citation>
    <scope>NUCLEOTIDE SEQUENCE</scope>
    <source>
        <strain evidence="4">ANT050790</strain>
    </source>
</reference>
<dbReference type="Pfam" id="PF05368">
    <property type="entry name" value="NmrA"/>
    <property type="match status" value="1"/>
</dbReference>
<proteinExistence type="inferred from homology"/>
<evidence type="ECO:0000259" key="3">
    <source>
        <dbReference type="Pfam" id="PF05368"/>
    </source>
</evidence>
<name>A0AA39R4I1_9LECA</name>
<dbReference type="InterPro" id="IPR036291">
    <property type="entry name" value="NAD(P)-bd_dom_sf"/>
</dbReference>
<evidence type="ECO:0000256" key="1">
    <source>
        <dbReference type="ARBA" id="ARBA00006328"/>
    </source>
</evidence>
<evidence type="ECO:0000313" key="5">
    <source>
        <dbReference type="Proteomes" id="UP001166286"/>
    </source>
</evidence>
<dbReference type="EMBL" id="JAFEKC020000008">
    <property type="protein sequence ID" value="KAK0513306.1"/>
    <property type="molecule type" value="Genomic_DNA"/>
</dbReference>
<comment type="similarity">
    <text evidence="1">Belongs to the NmrA-type oxidoreductase family.</text>
</comment>
<keyword evidence="2" id="KW-0521">NADP</keyword>
<dbReference type="InterPro" id="IPR051164">
    <property type="entry name" value="NmrA-like_oxidored"/>
</dbReference>
<organism evidence="4 5">
    <name type="scientific">Cladonia borealis</name>
    <dbReference type="NCBI Taxonomy" id="184061"/>
    <lineage>
        <taxon>Eukaryota</taxon>
        <taxon>Fungi</taxon>
        <taxon>Dikarya</taxon>
        <taxon>Ascomycota</taxon>
        <taxon>Pezizomycotina</taxon>
        <taxon>Lecanoromycetes</taxon>
        <taxon>OSLEUM clade</taxon>
        <taxon>Lecanoromycetidae</taxon>
        <taxon>Lecanorales</taxon>
        <taxon>Lecanorineae</taxon>
        <taxon>Cladoniaceae</taxon>
        <taxon>Cladonia</taxon>
    </lineage>
</organism>
<accession>A0AA39R4I1</accession>
<evidence type="ECO:0000313" key="4">
    <source>
        <dbReference type="EMBL" id="KAK0513306.1"/>
    </source>
</evidence>
<evidence type="ECO:0000256" key="2">
    <source>
        <dbReference type="ARBA" id="ARBA00022857"/>
    </source>
</evidence>
<protein>
    <recommendedName>
        <fullName evidence="3">NmrA-like domain-containing protein</fullName>
    </recommendedName>
</protein>
<dbReference type="Proteomes" id="UP001166286">
    <property type="component" value="Unassembled WGS sequence"/>
</dbReference>
<feature type="domain" description="NmrA-like" evidence="3">
    <location>
        <begin position="17"/>
        <end position="261"/>
    </location>
</feature>
<dbReference type="Gene3D" id="3.90.25.10">
    <property type="entry name" value="UDP-galactose 4-epimerase, domain 1"/>
    <property type="match status" value="1"/>
</dbReference>
<dbReference type="AlphaFoldDB" id="A0AA39R4I1"/>
<sequence>MASLLFKASTTVDHANDLLVVTCASGKQATALLPNLVNLWQRLRLVCHSAKSEVHLKKAFPKAEVMRADLSLRTEAERILNNATAIYFVEPPFVPRQAAMGFNMIDAAKKLAKKGTFKHFVYASVLNPQLRKMLHHHSRLQVEEYLMESELNYTILQPTHFMFLFPMGPLLAQEKPVYTANWNPNVPFSFIALADLGEVCAKVLNEREKHYLAQYQLCGDGPLNYRQVCDIASKEIGKAIELRQKTFEEAVQSFAERMFGSLDTDAESIDGVERILLYYNRHGLIGSSNICEWLLGRKPTTWLDWMRAEIKQIKQQPNGVDH</sequence>